<sequence>MSIDDICGETRFDMSKVADVKEHLQHLIPDVAIERLSDTFKVLSDPTRVKIVFALLRSELCVCEIAEVVGMSQSAISHQLRKLKDHRVVKRRKAAKMVYYSLDDEHIIKLLTEGISHVREELHDPIALPLGERLR</sequence>
<comment type="caution">
    <text evidence="5">The sequence shown here is derived from an EMBL/GenBank/DDBJ whole genome shotgun (WGS) entry which is preliminary data.</text>
</comment>
<organism evidence="5 6">
    <name type="scientific">Candidatus Aquicultor secundus</name>
    <dbReference type="NCBI Taxonomy" id="1973895"/>
    <lineage>
        <taxon>Bacteria</taxon>
        <taxon>Bacillati</taxon>
        <taxon>Actinomycetota</taxon>
        <taxon>Candidatus Aquicultoria</taxon>
        <taxon>Candidatus Aquicultorales</taxon>
        <taxon>Candidatus Aquicultoraceae</taxon>
        <taxon>Candidatus Aquicultor</taxon>
    </lineage>
</organism>
<dbReference type="Pfam" id="PF01022">
    <property type="entry name" value="HTH_5"/>
    <property type="match status" value="1"/>
</dbReference>
<dbReference type="PROSITE" id="PS50987">
    <property type="entry name" value="HTH_ARSR_2"/>
    <property type="match status" value="1"/>
</dbReference>
<evidence type="ECO:0000313" key="6">
    <source>
        <dbReference type="Proteomes" id="UP000230956"/>
    </source>
</evidence>
<evidence type="ECO:0000256" key="2">
    <source>
        <dbReference type="ARBA" id="ARBA00023125"/>
    </source>
</evidence>
<evidence type="ECO:0000256" key="1">
    <source>
        <dbReference type="ARBA" id="ARBA00023015"/>
    </source>
</evidence>
<feature type="domain" description="HTH arsR-type" evidence="4">
    <location>
        <begin position="28"/>
        <end position="122"/>
    </location>
</feature>
<dbReference type="SMART" id="SM00418">
    <property type="entry name" value="HTH_ARSR"/>
    <property type="match status" value="1"/>
</dbReference>
<dbReference type="PRINTS" id="PR00778">
    <property type="entry name" value="HTHARSR"/>
</dbReference>
<dbReference type="Gene3D" id="1.10.10.10">
    <property type="entry name" value="Winged helix-like DNA-binding domain superfamily/Winged helix DNA-binding domain"/>
    <property type="match status" value="1"/>
</dbReference>
<dbReference type="InterPro" id="IPR051011">
    <property type="entry name" value="Metal_resp_trans_reg"/>
</dbReference>
<keyword evidence="2" id="KW-0238">DNA-binding</keyword>
<protein>
    <submittedName>
        <fullName evidence="5">Transcriptional regulator</fullName>
    </submittedName>
</protein>
<evidence type="ECO:0000313" key="5">
    <source>
        <dbReference type="EMBL" id="PIZ42596.1"/>
    </source>
</evidence>
<dbReference type="InterPro" id="IPR036388">
    <property type="entry name" value="WH-like_DNA-bd_sf"/>
</dbReference>
<accession>A0A2M7TBM0</accession>
<dbReference type="SUPFAM" id="SSF46785">
    <property type="entry name" value="Winged helix' DNA-binding domain"/>
    <property type="match status" value="1"/>
</dbReference>
<evidence type="ECO:0000256" key="3">
    <source>
        <dbReference type="ARBA" id="ARBA00023163"/>
    </source>
</evidence>
<dbReference type="EMBL" id="PFNG01000006">
    <property type="protein sequence ID" value="PIZ42596.1"/>
    <property type="molecule type" value="Genomic_DNA"/>
</dbReference>
<dbReference type="PANTHER" id="PTHR43132:SF6">
    <property type="entry name" value="HTH-TYPE TRANSCRIPTIONAL REPRESSOR CZRA"/>
    <property type="match status" value="1"/>
</dbReference>
<dbReference type="AlphaFoldDB" id="A0A2M7TBM0"/>
<dbReference type="InterPro" id="IPR001845">
    <property type="entry name" value="HTH_ArsR_DNA-bd_dom"/>
</dbReference>
<reference evidence="6" key="1">
    <citation type="submission" date="2017-09" db="EMBL/GenBank/DDBJ databases">
        <title>Depth-based differentiation of microbial function through sediment-hosted aquifers and enrichment of novel symbionts in the deep terrestrial subsurface.</title>
        <authorList>
            <person name="Probst A.J."/>
            <person name="Ladd B."/>
            <person name="Jarett J.K."/>
            <person name="Geller-Mcgrath D.E."/>
            <person name="Sieber C.M.K."/>
            <person name="Emerson J.B."/>
            <person name="Anantharaman K."/>
            <person name="Thomas B.C."/>
            <person name="Malmstrom R."/>
            <person name="Stieglmeier M."/>
            <person name="Klingl A."/>
            <person name="Woyke T."/>
            <person name="Ryan C.M."/>
            <person name="Banfield J.F."/>
        </authorList>
    </citation>
    <scope>NUCLEOTIDE SEQUENCE [LARGE SCALE GENOMIC DNA]</scope>
</reference>
<keyword evidence="1" id="KW-0805">Transcription regulation</keyword>
<dbReference type="RefSeq" id="WP_286678867.1">
    <property type="nucleotide sequence ID" value="NZ_MNXI01000109.1"/>
</dbReference>
<gene>
    <name evidence="5" type="ORF">COY37_00220</name>
</gene>
<dbReference type="CDD" id="cd00090">
    <property type="entry name" value="HTH_ARSR"/>
    <property type="match status" value="1"/>
</dbReference>
<dbReference type="InterPro" id="IPR036390">
    <property type="entry name" value="WH_DNA-bd_sf"/>
</dbReference>
<proteinExistence type="predicted"/>
<dbReference type="NCBIfam" id="NF033788">
    <property type="entry name" value="HTH_metalloreg"/>
    <property type="match status" value="1"/>
</dbReference>
<dbReference type="InterPro" id="IPR011991">
    <property type="entry name" value="ArsR-like_HTH"/>
</dbReference>
<dbReference type="GO" id="GO:0003677">
    <property type="term" value="F:DNA binding"/>
    <property type="evidence" value="ECO:0007669"/>
    <property type="project" value="UniProtKB-KW"/>
</dbReference>
<dbReference type="PANTHER" id="PTHR43132">
    <property type="entry name" value="ARSENICAL RESISTANCE OPERON REPRESSOR ARSR-RELATED"/>
    <property type="match status" value="1"/>
</dbReference>
<keyword evidence="3" id="KW-0804">Transcription</keyword>
<dbReference type="Proteomes" id="UP000230956">
    <property type="component" value="Unassembled WGS sequence"/>
</dbReference>
<dbReference type="GO" id="GO:0003700">
    <property type="term" value="F:DNA-binding transcription factor activity"/>
    <property type="evidence" value="ECO:0007669"/>
    <property type="project" value="InterPro"/>
</dbReference>
<name>A0A2M7TBM0_9ACTN</name>
<evidence type="ECO:0000259" key="4">
    <source>
        <dbReference type="PROSITE" id="PS50987"/>
    </source>
</evidence>